<dbReference type="PANTHER" id="PTHR43118">
    <property type="entry name" value="RHAMNOGALACTURONAN LYASE (EUROFUNG)"/>
    <property type="match status" value="1"/>
</dbReference>
<reference evidence="2" key="1">
    <citation type="submission" date="2021-02" db="EMBL/GenBank/DDBJ databases">
        <authorList>
            <person name="Nowell W R."/>
        </authorList>
    </citation>
    <scope>NUCLEOTIDE SEQUENCE</scope>
</reference>
<dbReference type="AlphaFoldDB" id="A0A814ITW4"/>
<proteinExistence type="predicted"/>
<dbReference type="InterPro" id="IPR049366">
    <property type="entry name" value="RGL11_C"/>
</dbReference>
<name>A0A814ITW4_9BILA</name>
<evidence type="ECO:0000259" key="1">
    <source>
        <dbReference type="Pfam" id="PF21348"/>
    </source>
</evidence>
<gene>
    <name evidence="2" type="ORF">RFH988_LOCUS15578</name>
</gene>
<dbReference type="OrthoDB" id="9976233at2759"/>
<accession>A0A814ITW4</accession>
<dbReference type="Proteomes" id="UP000663882">
    <property type="component" value="Unassembled WGS sequence"/>
</dbReference>
<evidence type="ECO:0000313" key="3">
    <source>
        <dbReference type="Proteomes" id="UP000663882"/>
    </source>
</evidence>
<organism evidence="2 3">
    <name type="scientific">Rotaria sordida</name>
    <dbReference type="NCBI Taxonomy" id="392033"/>
    <lineage>
        <taxon>Eukaryota</taxon>
        <taxon>Metazoa</taxon>
        <taxon>Spiralia</taxon>
        <taxon>Gnathifera</taxon>
        <taxon>Rotifera</taxon>
        <taxon>Eurotatoria</taxon>
        <taxon>Bdelloidea</taxon>
        <taxon>Philodinida</taxon>
        <taxon>Philodinidae</taxon>
        <taxon>Rotaria</taxon>
    </lineage>
</organism>
<dbReference type="Pfam" id="PF21348">
    <property type="entry name" value="RGL11_C"/>
    <property type="match status" value="1"/>
</dbReference>
<dbReference type="InterPro" id="IPR034641">
    <property type="entry name" value="RGL11"/>
</dbReference>
<feature type="domain" description="Rhamnogalacturonan lyase family 11 C-terminal" evidence="1">
    <location>
        <begin position="158"/>
        <end position="367"/>
    </location>
</feature>
<dbReference type="InterPro" id="IPR028994">
    <property type="entry name" value="Integrin_alpha_N"/>
</dbReference>
<protein>
    <recommendedName>
        <fullName evidence="1">Rhamnogalacturonan lyase family 11 C-terminal domain-containing protein</fullName>
    </recommendedName>
</protein>
<comment type="caution">
    <text evidence="2">The sequence shown here is derived from an EMBL/GenBank/DDBJ whole genome shotgun (WGS) entry which is preliminary data.</text>
</comment>
<dbReference type="EMBL" id="CAJNOO010000763">
    <property type="protein sequence ID" value="CAF1028433.1"/>
    <property type="molecule type" value="Genomic_DNA"/>
</dbReference>
<evidence type="ECO:0000313" key="2">
    <source>
        <dbReference type="EMBL" id="CAF1028433.1"/>
    </source>
</evidence>
<dbReference type="SUPFAM" id="SSF69318">
    <property type="entry name" value="Integrin alpha N-terminal domain"/>
    <property type="match status" value="1"/>
</dbReference>
<dbReference type="PANTHER" id="PTHR43118:SF1">
    <property type="entry name" value="RHAMNOGALACTURONAN LYASE (EUROFUNG)"/>
    <property type="match status" value="1"/>
</dbReference>
<sequence>MLNKLVNNRLSFAINIAKRSAIIKSNANLGNQMRLLNNKKEFKKSLELFDKYKEKNNTEKCSNWIIIQALKACTKIDDLKRGSNIHNLISPRLKYDPYVLPSLIHLYILNGAEHGYLESTKVLAKQYLSIPLQIPSDGTTSDGVAYKYNANDYSVGNLDRDGKAEVACKTADGTRDGINVVIGDPYSDYRNSRDYILTGSEYLTVFNGEPRRVMATVDFVPARSTVASWSDNYGNHVNCFVAAVAYVDDRRSSLIMDRGYYTRHLIAHHQHLEKSKYASQGNRQMSIGDVDEDEKDEICNGASAIDDDGRGLYAKGKGYGDALHMTDIDPDRPGQEVWQCYESTGLYGQTGLALHDGKTGQILWVYQQLEI</sequence>